<evidence type="ECO:0000256" key="1">
    <source>
        <dbReference type="ARBA" id="ARBA00022603"/>
    </source>
</evidence>
<gene>
    <name evidence="6" type="ORF">FVW20_02560</name>
</gene>
<keyword evidence="7" id="KW-1185">Reference proteome</keyword>
<organism evidence="6 7">
    <name type="scientific">Nitratidesulfovibrio oxamicus</name>
    <dbReference type="NCBI Taxonomy" id="32016"/>
    <lineage>
        <taxon>Bacteria</taxon>
        <taxon>Pseudomonadati</taxon>
        <taxon>Thermodesulfobacteriota</taxon>
        <taxon>Desulfovibrionia</taxon>
        <taxon>Desulfovibrionales</taxon>
        <taxon>Desulfovibrionaceae</taxon>
        <taxon>Nitratidesulfovibrio</taxon>
    </lineage>
</organism>
<comment type="caution">
    <text evidence="6">The sequence shown here is derived from an EMBL/GenBank/DDBJ whole genome shotgun (WGS) entry which is preliminary data.</text>
</comment>
<dbReference type="EMBL" id="VRYY01000053">
    <property type="protein sequence ID" value="MBG3875935.1"/>
    <property type="molecule type" value="Genomic_DNA"/>
</dbReference>
<dbReference type="GO" id="GO:0032259">
    <property type="term" value="P:methylation"/>
    <property type="evidence" value="ECO:0007669"/>
    <property type="project" value="UniProtKB-KW"/>
</dbReference>
<protein>
    <submittedName>
        <fullName evidence="6">DNA cytosine methyltransferase</fullName>
    </submittedName>
</protein>
<dbReference type="Pfam" id="PF00145">
    <property type="entry name" value="DNA_methylase"/>
    <property type="match status" value="1"/>
</dbReference>
<dbReference type="InterPro" id="IPR029063">
    <property type="entry name" value="SAM-dependent_MTases_sf"/>
</dbReference>
<dbReference type="InterPro" id="IPR001525">
    <property type="entry name" value="C5_MeTfrase"/>
</dbReference>
<sequence length="360" mass="38836">MALAYYNEHDPFAAAWLRELIKAGHIAPGEVDERSIEDVVPTDLAGFNQCHFFAGIGVWSYALRLAGWPDNRPVWTGSCPCQPFSAAGKGVGFADERHLWPAFYHLISQCRPDVVFGEQVASKDGLSWLDLVLTDMEATGYACGAVDTCAAGFGAPHIRQRLYWVADAPSSRHNREIGGPEGKARDKTRLCMSGAECRVCGVANVFSTGLEGYAGDGAGSVRQEREVPQPHRPIGADGVSVRLGHPSRGRWKRREAPAPGNEHVGAAPERTQGEHGAGLAGARGLPELGTGPTNGHWRDADWLFCRDGKWRAVEPGSFPLAHGTLARVGRLRGYGNAIVAPQAQAFIEAYLACHPAHKEM</sequence>
<keyword evidence="3" id="KW-0680">Restriction system</keyword>
<evidence type="ECO:0000313" key="6">
    <source>
        <dbReference type="EMBL" id="MBG3875935.1"/>
    </source>
</evidence>
<dbReference type="Gene3D" id="3.40.50.150">
    <property type="entry name" value="Vaccinia Virus protein VP39"/>
    <property type="match status" value="1"/>
</dbReference>
<evidence type="ECO:0000256" key="2">
    <source>
        <dbReference type="ARBA" id="ARBA00022679"/>
    </source>
</evidence>
<keyword evidence="2" id="KW-0808">Transferase</keyword>
<evidence type="ECO:0000256" key="5">
    <source>
        <dbReference type="SAM" id="MobiDB-lite"/>
    </source>
</evidence>
<proteinExistence type="predicted"/>
<evidence type="ECO:0000256" key="3">
    <source>
        <dbReference type="ARBA" id="ARBA00022747"/>
    </source>
</evidence>
<dbReference type="GO" id="GO:0008168">
    <property type="term" value="F:methyltransferase activity"/>
    <property type="evidence" value="ECO:0007669"/>
    <property type="project" value="UniProtKB-KW"/>
</dbReference>
<dbReference type="SUPFAM" id="SSF53335">
    <property type="entry name" value="S-adenosyl-L-methionine-dependent methyltransferases"/>
    <property type="match status" value="1"/>
</dbReference>
<feature type="region of interest" description="Disordered" evidence="5">
    <location>
        <begin position="227"/>
        <end position="278"/>
    </location>
</feature>
<evidence type="ECO:0000256" key="4">
    <source>
        <dbReference type="ARBA" id="ARBA00047422"/>
    </source>
</evidence>
<evidence type="ECO:0000313" key="7">
    <source>
        <dbReference type="Proteomes" id="UP001194469"/>
    </source>
</evidence>
<reference evidence="6 7" key="1">
    <citation type="submission" date="2019-08" db="EMBL/GenBank/DDBJ databases">
        <authorList>
            <person name="Luo N."/>
        </authorList>
    </citation>
    <scope>NUCLEOTIDE SEQUENCE [LARGE SCALE GENOMIC DNA]</scope>
    <source>
        <strain evidence="6 7">NCIMB 9442</strain>
    </source>
</reference>
<dbReference type="Proteomes" id="UP001194469">
    <property type="component" value="Unassembled WGS sequence"/>
</dbReference>
<accession>A0ABS0J0J7</accession>
<name>A0ABS0J0J7_9BACT</name>
<keyword evidence="1 6" id="KW-0489">Methyltransferase</keyword>
<comment type="catalytic activity">
    <reaction evidence="4">
        <text>a 2'-deoxycytidine in DNA + S-adenosyl-L-methionine = a 5-methyl-2'-deoxycytidine in DNA + S-adenosyl-L-homocysteine + H(+)</text>
        <dbReference type="Rhea" id="RHEA:13681"/>
        <dbReference type="Rhea" id="RHEA-COMP:11369"/>
        <dbReference type="Rhea" id="RHEA-COMP:11370"/>
        <dbReference type="ChEBI" id="CHEBI:15378"/>
        <dbReference type="ChEBI" id="CHEBI:57856"/>
        <dbReference type="ChEBI" id="CHEBI:59789"/>
        <dbReference type="ChEBI" id="CHEBI:85452"/>
        <dbReference type="ChEBI" id="CHEBI:85454"/>
        <dbReference type="EC" id="2.1.1.37"/>
    </reaction>
</comment>